<dbReference type="GO" id="GO:0009060">
    <property type="term" value="P:aerobic respiration"/>
    <property type="evidence" value="ECO:0007669"/>
    <property type="project" value="TreeGrafter"/>
</dbReference>
<comment type="subunit">
    <text evidence="5">NDH-1 is composed of 14 different subunits. Subunits NuoA, H, J, K, L, M, N constitute the membrane sector of the complex.</text>
</comment>
<feature type="transmembrane region" description="Helical" evidence="5">
    <location>
        <begin position="14"/>
        <end position="38"/>
    </location>
</feature>
<keyword evidence="4 5" id="KW-0472">Membrane</keyword>
<feature type="compositionally biased region" description="Acidic residues" evidence="7">
    <location>
        <begin position="444"/>
        <end position="463"/>
    </location>
</feature>
<comment type="similarity">
    <text evidence="5 6">Belongs to the complex I subunit 1 family.</text>
</comment>
<evidence type="ECO:0000256" key="1">
    <source>
        <dbReference type="ARBA" id="ARBA00004141"/>
    </source>
</evidence>
<evidence type="ECO:0000313" key="8">
    <source>
        <dbReference type="EMBL" id="HIT74318.1"/>
    </source>
</evidence>
<feature type="transmembrane region" description="Helical" evidence="5">
    <location>
        <begin position="299"/>
        <end position="320"/>
    </location>
</feature>
<keyword evidence="2 5" id="KW-0812">Transmembrane</keyword>
<proteinExistence type="inferred from homology"/>
<dbReference type="NCBIfam" id="NF004741">
    <property type="entry name" value="PRK06076.1-2"/>
    <property type="match status" value="1"/>
</dbReference>
<evidence type="ECO:0000256" key="6">
    <source>
        <dbReference type="RuleBase" id="RU000471"/>
    </source>
</evidence>
<dbReference type="PANTHER" id="PTHR11432:SF3">
    <property type="entry name" value="NADH-UBIQUINONE OXIDOREDUCTASE CHAIN 1"/>
    <property type="match status" value="1"/>
</dbReference>
<name>A0A9D1GV26_9ACTN</name>
<gene>
    <name evidence="5 8" type="primary">nuoH</name>
    <name evidence="8" type="ORF">IAA98_01875</name>
</gene>
<dbReference type="GO" id="GO:0005886">
    <property type="term" value="C:plasma membrane"/>
    <property type="evidence" value="ECO:0007669"/>
    <property type="project" value="UniProtKB-SubCell"/>
</dbReference>
<comment type="caution">
    <text evidence="8">The sequence shown here is derived from an EMBL/GenBank/DDBJ whole genome shotgun (WGS) entry which is preliminary data.</text>
</comment>
<feature type="transmembrane region" description="Helical" evidence="5">
    <location>
        <begin position="364"/>
        <end position="386"/>
    </location>
</feature>
<dbReference type="GO" id="GO:0003954">
    <property type="term" value="F:NADH dehydrogenase activity"/>
    <property type="evidence" value="ECO:0007669"/>
    <property type="project" value="TreeGrafter"/>
</dbReference>
<feature type="transmembrane region" description="Helical" evidence="5">
    <location>
        <begin position="209"/>
        <end position="228"/>
    </location>
</feature>
<dbReference type="AlphaFoldDB" id="A0A9D1GV26"/>
<feature type="transmembrane region" description="Helical" evidence="5">
    <location>
        <begin position="169"/>
        <end position="189"/>
    </location>
</feature>
<comment type="catalytic activity">
    <reaction evidence="5">
        <text>a quinone + NADH + 5 H(+)(in) = a quinol + NAD(+) + 4 H(+)(out)</text>
        <dbReference type="Rhea" id="RHEA:57888"/>
        <dbReference type="ChEBI" id="CHEBI:15378"/>
        <dbReference type="ChEBI" id="CHEBI:24646"/>
        <dbReference type="ChEBI" id="CHEBI:57540"/>
        <dbReference type="ChEBI" id="CHEBI:57945"/>
        <dbReference type="ChEBI" id="CHEBI:132124"/>
    </reaction>
</comment>
<dbReference type="PROSITE" id="PS00667">
    <property type="entry name" value="COMPLEX1_ND1_1"/>
    <property type="match status" value="1"/>
</dbReference>
<dbReference type="Proteomes" id="UP000886842">
    <property type="component" value="Unassembled WGS sequence"/>
</dbReference>
<dbReference type="PANTHER" id="PTHR11432">
    <property type="entry name" value="NADH DEHYDROGENASE SUBUNIT 1"/>
    <property type="match status" value="1"/>
</dbReference>
<dbReference type="NCBIfam" id="NF004743">
    <property type="entry name" value="PRK06076.1-4"/>
    <property type="match status" value="1"/>
</dbReference>
<feature type="transmembrane region" description="Helical" evidence="5">
    <location>
        <begin position="84"/>
        <end position="107"/>
    </location>
</feature>
<dbReference type="GO" id="GO:0016655">
    <property type="term" value="F:oxidoreductase activity, acting on NAD(P)H, quinone or similar compound as acceptor"/>
    <property type="evidence" value="ECO:0007669"/>
    <property type="project" value="UniProtKB-UniRule"/>
</dbReference>
<organism evidence="8 9">
    <name type="scientific">Candidatus Avipropionibacterium avicola</name>
    <dbReference type="NCBI Taxonomy" id="2840701"/>
    <lineage>
        <taxon>Bacteria</taxon>
        <taxon>Bacillati</taxon>
        <taxon>Actinomycetota</taxon>
        <taxon>Actinomycetes</taxon>
        <taxon>Propionibacteriales</taxon>
        <taxon>Propionibacteriaceae</taxon>
        <taxon>Propionibacteriaceae incertae sedis</taxon>
        <taxon>Candidatus Avipropionibacterium</taxon>
    </lineage>
</organism>
<dbReference type="HAMAP" id="MF_01350">
    <property type="entry name" value="NDH1_NuoH"/>
    <property type="match status" value="1"/>
</dbReference>
<feature type="transmembrane region" description="Helical" evidence="5">
    <location>
        <begin position="127"/>
        <end position="148"/>
    </location>
</feature>
<accession>A0A9D1GV26</accession>
<dbReference type="Pfam" id="PF00146">
    <property type="entry name" value="NADHdh"/>
    <property type="match status" value="1"/>
</dbReference>
<feature type="transmembrane region" description="Helical" evidence="5">
    <location>
        <begin position="332"/>
        <end position="358"/>
    </location>
</feature>
<comment type="function">
    <text evidence="5">NDH-1 shuttles electrons from NADH, via FMN and iron-sulfur (Fe-S) centers, to quinones in the respiratory chain. The immediate electron acceptor for the enzyme in this species is believed to be ubiquinone. Couples the redox reaction to proton translocation (for every two electrons transferred, four hydrogen ions are translocated across the cytoplasmic membrane), and thus conserves the redox energy in a proton gradient. This subunit may bind ubiquinone.</text>
</comment>
<reference evidence="8" key="2">
    <citation type="journal article" date="2021" name="PeerJ">
        <title>Extensive microbial diversity within the chicken gut microbiome revealed by metagenomics and culture.</title>
        <authorList>
            <person name="Gilroy R."/>
            <person name="Ravi A."/>
            <person name="Getino M."/>
            <person name="Pursley I."/>
            <person name="Horton D.L."/>
            <person name="Alikhan N.F."/>
            <person name="Baker D."/>
            <person name="Gharbi K."/>
            <person name="Hall N."/>
            <person name="Watson M."/>
            <person name="Adriaenssens E.M."/>
            <person name="Foster-Nyarko E."/>
            <person name="Jarju S."/>
            <person name="Secka A."/>
            <person name="Antonio M."/>
            <person name="Oren A."/>
            <person name="Chaudhuri R.R."/>
            <person name="La Ragione R."/>
            <person name="Hildebrand F."/>
            <person name="Pallen M.J."/>
        </authorList>
    </citation>
    <scope>NUCLEOTIDE SEQUENCE</scope>
    <source>
        <strain evidence="8">ChiGjej1B1-24693</strain>
    </source>
</reference>
<dbReference type="PROSITE" id="PS00668">
    <property type="entry name" value="COMPLEX1_ND1_2"/>
    <property type="match status" value="1"/>
</dbReference>
<dbReference type="InterPro" id="IPR001694">
    <property type="entry name" value="NADH_UbQ_OxRdtase_su1/FPO"/>
</dbReference>
<dbReference type="EMBL" id="DVLP01000052">
    <property type="protein sequence ID" value="HIT74318.1"/>
    <property type="molecule type" value="Genomic_DNA"/>
</dbReference>
<keyword evidence="5" id="KW-1278">Translocase</keyword>
<feature type="compositionally biased region" description="Polar residues" evidence="7">
    <location>
        <begin position="433"/>
        <end position="442"/>
    </location>
</feature>
<evidence type="ECO:0000256" key="5">
    <source>
        <dbReference type="HAMAP-Rule" id="MF_01350"/>
    </source>
</evidence>
<evidence type="ECO:0000313" key="9">
    <source>
        <dbReference type="Proteomes" id="UP000886842"/>
    </source>
</evidence>
<evidence type="ECO:0000256" key="3">
    <source>
        <dbReference type="ARBA" id="ARBA00022989"/>
    </source>
</evidence>
<comment type="subcellular location">
    <subcellularLocation>
        <location evidence="5 6">Cell membrane</location>
        <topology evidence="5 6">Multi-pass membrane protein</topology>
    </subcellularLocation>
    <subcellularLocation>
        <location evidence="1">Membrane</location>
        <topology evidence="1">Multi-pass membrane protein</topology>
    </subcellularLocation>
</comment>
<protein>
    <recommendedName>
        <fullName evidence="5">NADH-quinone oxidoreductase subunit H</fullName>
        <ecNumber evidence="5">7.1.1.-</ecNumber>
    </recommendedName>
    <alternativeName>
        <fullName evidence="5">NADH dehydrogenase I subunit H</fullName>
    </alternativeName>
    <alternativeName>
        <fullName evidence="5">NDH-1 subunit H</fullName>
    </alternativeName>
</protein>
<sequence>MIPADVSLLGSDPWWLVLLKALFAFVLLLVLTLWVIVFERQLVGRMQHRHGPIYNGPFGALQSLADGMKLMFKEDLTPKGADKLIYNLAPFIIAVPAITAFSVIPFAGRVPLPWGGETNLQVADTPVSVLFILAIAAIGAYGIVLAGWSSGSTYPLLGGLRSTAQIISYEIAMGLALVAVFLQSGAMSTSQIVEAQGTPVKLFFGPEVPIWYCLSLFPSFVIYLVSMVGETNRAPFDMPEAEGELVAGFATEYSSMKYAMFFMAEYMNMITVSSLATTMFLGGYKAPLPFNLIPGLDQGWWGLLWFFLKTAFLLSIFVWLRGTLPRVRYDQLMGLGWKVLIPISLAWLVLVAGLRLLVREGLSPLPIILVGLVLGLVVAVVFVQGLRADEAAEAREKLRRPSRRFSAFAGGYPVPPLEGQELPESARVVRASAATQTRSGVDTLTDDEGPEDDVDEDLDDDSDSATTKESDS</sequence>
<feature type="region of interest" description="Disordered" evidence="7">
    <location>
        <begin position="415"/>
        <end position="472"/>
    </location>
</feature>
<evidence type="ECO:0000256" key="4">
    <source>
        <dbReference type="ARBA" id="ARBA00023136"/>
    </source>
</evidence>
<keyword evidence="5" id="KW-1003">Cell membrane</keyword>
<keyword evidence="8" id="KW-0560">Oxidoreductase</keyword>
<dbReference type="InterPro" id="IPR018086">
    <property type="entry name" value="NADH_UbQ_OxRdtase_su1_CS"/>
</dbReference>
<keyword evidence="5" id="KW-0874">Quinone</keyword>
<keyword evidence="5" id="KW-0830">Ubiquinone</keyword>
<feature type="transmembrane region" description="Helical" evidence="5">
    <location>
        <begin position="266"/>
        <end position="284"/>
    </location>
</feature>
<evidence type="ECO:0000256" key="2">
    <source>
        <dbReference type="ARBA" id="ARBA00022692"/>
    </source>
</evidence>
<keyword evidence="3 5" id="KW-1133">Transmembrane helix</keyword>
<evidence type="ECO:0000256" key="7">
    <source>
        <dbReference type="SAM" id="MobiDB-lite"/>
    </source>
</evidence>
<dbReference type="EC" id="7.1.1.-" evidence="5"/>
<reference evidence="8" key="1">
    <citation type="submission" date="2020-10" db="EMBL/GenBank/DDBJ databases">
        <authorList>
            <person name="Gilroy R."/>
        </authorList>
    </citation>
    <scope>NUCLEOTIDE SEQUENCE</scope>
    <source>
        <strain evidence="8">ChiGjej1B1-24693</strain>
    </source>
</reference>
<dbReference type="GO" id="GO:0048038">
    <property type="term" value="F:quinone binding"/>
    <property type="evidence" value="ECO:0007669"/>
    <property type="project" value="UniProtKB-KW"/>
</dbReference>
<keyword evidence="5 6" id="KW-0520">NAD</keyword>